<sequence length="148" mass="17054">MESERFHYLKKKRKSFNKTRVLGPFILLLLNSLFIYSFNLDINISIILFSLLTIFTTIICVFIAQNAISKLDKLVVKLELHESELCLTLIKGTRVLQQGSYSLTEQIVPVVDKEYSAIGISAQGKVNYVVREFFPKSIEKLLNKEHEK</sequence>
<name>A0A501WBR6_9BACT</name>
<keyword evidence="1" id="KW-0812">Transmembrane</keyword>
<feature type="transmembrane region" description="Helical" evidence="1">
    <location>
        <begin position="44"/>
        <end position="64"/>
    </location>
</feature>
<evidence type="ECO:0000256" key="1">
    <source>
        <dbReference type="SAM" id="Phobius"/>
    </source>
</evidence>
<proteinExistence type="predicted"/>
<evidence type="ECO:0000313" key="3">
    <source>
        <dbReference type="Proteomes" id="UP000316727"/>
    </source>
</evidence>
<feature type="transmembrane region" description="Helical" evidence="1">
    <location>
        <begin position="21"/>
        <end position="38"/>
    </location>
</feature>
<organism evidence="2 3">
    <name type="scientific">Pontibacter mangrovi</name>
    <dbReference type="NCBI Taxonomy" id="2589816"/>
    <lineage>
        <taxon>Bacteria</taxon>
        <taxon>Pseudomonadati</taxon>
        <taxon>Bacteroidota</taxon>
        <taxon>Cytophagia</taxon>
        <taxon>Cytophagales</taxon>
        <taxon>Hymenobacteraceae</taxon>
        <taxon>Pontibacter</taxon>
    </lineage>
</organism>
<reference evidence="2 3" key="1">
    <citation type="submission" date="2019-06" db="EMBL/GenBank/DDBJ databases">
        <title>A novel bacterium of genus Pontibacter, isolated from marine sediment.</title>
        <authorList>
            <person name="Huang H."/>
            <person name="Mo K."/>
            <person name="Hu Y."/>
        </authorList>
    </citation>
    <scope>NUCLEOTIDE SEQUENCE [LARGE SCALE GENOMIC DNA]</scope>
    <source>
        <strain evidence="2 3">HB172049</strain>
    </source>
</reference>
<dbReference type="Proteomes" id="UP000316727">
    <property type="component" value="Unassembled WGS sequence"/>
</dbReference>
<protein>
    <submittedName>
        <fullName evidence="2">Uncharacterized protein</fullName>
    </submittedName>
</protein>
<dbReference type="EMBL" id="VFRQ01000001">
    <property type="protein sequence ID" value="TPE45830.1"/>
    <property type="molecule type" value="Genomic_DNA"/>
</dbReference>
<evidence type="ECO:0000313" key="2">
    <source>
        <dbReference type="EMBL" id="TPE45830.1"/>
    </source>
</evidence>
<keyword evidence="1" id="KW-1133">Transmembrane helix</keyword>
<keyword evidence="1" id="KW-0472">Membrane</keyword>
<comment type="caution">
    <text evidence="2">The sequence shown here is derived from an EMBL/GenBank/DDBJ whole genome shotgun (WGS) entry which is preliminary data.</text>
</comment>
<keyword evidence="3" id="KW-1185">Reference proteome</keyword>
<gene>
    <name evidence="2" type="ORF">FJM65_00330</name>
</gene>
<dbReference type="AlphaFoldDB" id="A0A501WBR6"/>
<accession>A0A501WBR6</accession>
<dbReference type="RefSeq" id="WP_140618186.1">
    <property type="nucleotide sequence ID" value="NZ_VFRQ01000001.1"/>
</dbReference>